<dbReference type="RefSeq" id="WP_089885001.1">
    <property type="nucleotide sequence ID" value="NZ_FNGV01000001.1"/>
</dbReference>
<organism evidence="1 2">
    <name type="scientific">Kriegella aquimaris</name>
    <dbReference type="NCBI Taxonomy" id="192904"/>
    <lineage>
        <taxon>Bacteria</taxon>
        <taxon>Pseudomonadati</taxon>
        <taxon>Bacteroidota</taxon>
        <taxon>Flavobacteriia</taxon>
        <taxon>Flavobacteriales</taxon>
        <taxon>Flavobacteriaceae</taxon>
        <taxon>Kriegella</taxon>
    </lineage>
</organism>
<accession>A0A1G9JHX1</accession>
<keyword evidence="2" id="KW-1185">Reference proteome</keyword>
<evidence type="ECO:0000313" key="1">
    <source>
        <dbReference type="EMBL" id="SDL36816.1"/>
    </source>
</evidence>
<name>A0A1G9JHX1_9FLAO</name>
<sequence>MKRILTITLFAAIPFLGISQTVEQINKPTVAEIDEIAPFNDGLAAVRKGNQWGFIDSEGQLVIGFRDDLVWNKQPNKDNFGVEGIEVPKFNDGLCVVKEMKDDDIPRYGFIDNTGKIIIKPEFLNVSQFDNGYAIGIYENKTLRGKNAFQLNIYDYDFTEVVINKSGEMVWPVQERDNIVMSKKMYKLPELQAKMISKYLLAVKDKNDRWKIVKPELKD</sequence>
<dbReference type="OrthoDB" id="5464673at2"/>
<dbReference type="Proteomes" id="UP000199440">
    <property type="component" value="Unassembled WGS sequence"/>
</dbReference>
<evidence type="ECO:0000313" key="2">
    <source>
        <dbReference type="Proteomes" id="UP000199440"/>
    </source>
</evidence>
<protein>
    <submittedName>
        <fullName evidence="1">WG containing repeat-containing protein</fullName>
    </submittedName>
</protein>
<gene>
    <name evidence="1" type="ORF">SAMN04488514_101552</name>
</gene>
<dbReference type="InterPro" id="IPR032774">
    <property type="entry name" value="WG_beta_rep"/>
</dbReference>
<dbReference type="PANTHER" id="PTHR37841">
    <property type="entry name" value="GLR2918 PROTEIN"/>
    <property type="match status" value="1"/>
</dbReference>
<dbReference type="Pfam" id="PF14903">
    <property type="entry name" value="WG_beta_rep"/>
    <property type="match status" value="2"/>
</dbReference>
<reference evidence="1 2" key="1">
    <citation type="submission" date="2016-10" db="EMBL/GenBank/DDBJ databases">
        <authorList>
            <person name="de Groot N.N."/>
        </authorList>
    </citation>
    <scope>NUCLEOTIDE SEQUENCE [LARGE SCALE GENOMIC DNA]</scope>
    <source>
        <strain evidence="1 2">DSM 19886</strain>
    </source>
</reference>
<dbReference type="STRING" id="192904.SAMN04488514_101552"/>
<dbReference type="EMBL" id="FNGV01000001">
    <property type="protein sequence ID" value="SDL36816.1"/>
    <property type="molecule type" value="Genomic_DNA"/>
</dbReference>
<dbReference type="PANTHER" id="PTHR37841:SF1">
    <property type="entry name" value="DUF3298 DOMAIN-CONTAINING PROTEIN"/>
    <property type="match status" value="1"/>
</dbReference>
<proteinExistence type="predicted"/>
<dbReference type="AlphaFoldDB" id="A0A1G9JHX1"/>